<dbReference type="PANTHER" id="PTHR30419">
    <property type="entry name" value="HTH-TYPE TRANSCRIPTIONAL REGULATOR YBHD"/>
    <property type="match status" value="1"/>
</dbReference>
<dbReference type="SUPFAM" id="SSF53850">
    <property type="entry name" value="Periplasmic binding protein-like II"/>
    <property type="match status" value="1"/>
</dbReference>
<dbReference type="GO" id="GO:0019619">
    <property type="term" value="P:3,4-dihydroxybenzoate catabolic process"/>
    <property type="evidence" value="ECO:0007669"/>
    <property type="project" value="InterPro"/>
</dbReference>
<gene>
    <name evidence="6" type="primary">pcaQ</name>
    <name evidence="6" type="ORF">FDP22_00905</name>
</gene>
<dbReference type="AlphaFoldDB" id="A0A5B8FPP7"/>
<dbReference type="InterPro" id="IPR012787">
    <property type="entry name" value="TF_PcaQ"/>
</dbReference>
<keyword evidence="2" id="KW-0805">Transcription regulation</keyword>
<dbReference type="KEGG" id="ppru:FDP22_00905"/>
<keyword evidence="4" id="KW-0804">Transcription</keyword>
<evidence type="ECO:0000256" key="3">
    <source>
        <dbReference type="ARBA" id="ARBA00023125"/>
    </source>
</evidence>
<sequence length="309" mass="33426">MSLDARLRLRHLRCFEEIARLGSVGQAAEILHISQPAASKTLRELEDMLDVSLFDRSGRRLRLTRAGLRFREHAGAALSSLRQGVAVVSGKPRKPMLRLGVLPTVATGVMPTAALRFAQSHPQVQLRVSTAPNWFLLEQLRGHALDMVVGRLAVPEQMAGLVFEHLYSEQIAVVVRPGHPLVASGDIGALGQYPLILPPPGAVIRTTAEQFLLARGLGGLQARYESVSLAFGRAIVRDSDAVWLISRGVVEEEIGLGRLVAIGPGGEDWTGPVGLSLRGNEPPGEELHALIEEIRTVCEGRRLSGIDPD</sequence>
<dbReference type="GO" id="GO:0003700">
    <property type="term" value="F:DNA-binding transcription factor activity"/>
    <property type="evidence" value="ECO:0007669"/>
    <property type="project" value="InterPro"/>
</dbReference>
<dbReference type="NCBIfam" id="TIGR02424">
    <property type="entry name" value="TF_pcaQ"/>
    <property type="match status" value="1"/>
</dbReference>
<dbReference type="OrthoDB" id="9814165at2"/>
<dbReference type="SUPFAM" id="SSF46785">
    <property type="entry name" value="Winged helix' DNA-binding domain"/>
    <property type="match status" value="1"/>
</dbReference>
<evidence type="ECO:0000256" key="4">
    <source>
        <dbReference type="ARBA" id="ARBA00023163"/>
    </source>
</evidence>
<evidence type="ECO:0000259" key="5">
    <source>
        <dbReference type="PROSITE" id="PS50931"/>
    </source>
</evidence>
<dbReference type="PANTHER" id="PTHR30419:SF8">
    <property type="entry name" value="NITROGEN ASSIMILATION TRANSCRIPTIONAL ACTIVATOR-RELATED"/>
    <property type="match status" value="1"/>
</dbReference>
<dbReference type="GO" id="GO:0005829">
    <property type="term" value="C:cytosol"/>
    <property type="evidence" value="ECO:0007669"/>
    <property type="project" value="TreeGrafter"/>
</dbReference>
<evidence type="ECO:0000313" key="7">
    <source>
        <dbReference type="Proteomes" id="UP000305888"/>
    </source>
</evidence>
<dbReference type="FunFam" id="1.10.10.10:FF:000001">
    <property type="entry name" value="LysR family transcriptional regulator"/>
    <property type="match status" value="1"/>
</dbReference>
<dbReference type="GO" id="GO:0045893">
    <property type="term" value="P:positive regulation of DNA-templated transcription"/>
    <property type="evidence" value="ECO:0007669"/>
    <property type="project" value="InterPro"/>
</dbReference>
<dbReference type="Pfam" id="PF03466">
    <property type="entry name" value="LysR_substrate"/>
    <property type="match status" value="1"/>
</dbReference>
<dbReference type="Pfam" id="PF00126">
    <property type="entry name" value="HTH_1"/>
    <property type="match status" value="1"/>
</dbReference>
<feature type="domain" description="HTH lysR-type" evidence="5">
    <location>
        <begin position="7"/>
        <end position="64"/>
    </location>
</feature>
<dbReference type="Gene3D" id="1.10.10.10">
    <property type="entry name" value="Winged helix-like DNA-binding domain superfamily/Winged helix DNA-binding domain"/>
    <property type="match status" value="1"/>
</dbReference>
<evidence type="ECO:0000256" key="2">
    <source>
        <dbReference type="ARBA" id="ARBA00023015"/>
    </source>
</evidence>
<organism evidence="6 7">
    <name type="scientific">Paroceanicella profunda</name>
    <dbReference type="NCBI Taxonomy" id="2579971"/>
    <lineage>
        <taxon>Bacteria</taxon>
        <taxon>Pseudomonadati</taxon>
        <taxon>Pseudomonadota</taxon>
        <taxon>Alphaproteobacteria</taxon>
        <taxon>Rhodobacterales</taxon>
        <taxon>Paracoccaceae</taxon>
        <taxon>Paroceanicella</taxon>
    </lineage>
</organism>
<dbReference type="InterPro" id="IPR036390">
    <property type="entry name" value="WH_DNA-bd_sf"/>
</dbReference>
<keyword evidence="3" id="KW-0238">DNA-binding</keyword>
<evidence type="ECO:0000256" key="1">
    <source>
        <dbReference type="ARBA" id="ARBA00009437"/>
    </source>
</evidence>
<accession>A0A5B8FPP7</accession>
<dbReference type="InterPro" id="IPR000847">
    <property type="entry name" value="LysR_HTH_N"/>
</dbReference>
<dbReference type="Gene3D" id="3.40.190.10">
    <property type="entry name" value="Periplasmic binding protein-like II"/>
    <property type="match status" value="2"/>
</dbReference>
<evidence type="ECO:0000313" key="6">
    <source>
        <dbReference type="EMBL" id="QDL90476.1"/>
    </source>
</evidence>
<comment type="similarity">
    <text evidence="1">Belongs to the LysR transcriptional regulatory family.</text>
</comment>
<proteinExistence type="inferred from homology"/>
<dbReference type="InterPro" id="IPR005119">
    <property type="entry name" value="LysR_subst-bd"/>
</dbReference>
<dbReference type="EMBL" id="CP040818">
    <property type="protein sequence ID" value="QDL90476.1"/>
    <property type="molecule type" value="Genomic_DNA"/>
</dbReference>
<keyword evidence="7" id="KW-1185">Reference proteome</keyword>
<reference evidence="6 7" key="1">
    <citation type="submission" date="2019-06" db="EMBL/GenBank/DDBJ databases">
        <title>Genome sequence of Rhodobacteraceae bacterium D4M1.</title>
        <authorList>
            <person name="Cao J."/>
        </authorList>
    </citation>
    <scope>NUCLEOTIDE SEQUENCE [LARGE SCALE GENOMIC DNA]</scope>
    <source>
        <strain evidence="6 7">D4M1</strain>
    </source>
</reference>
<protein>
    <submittedName>
        <fullName evidence="6">Pca operon transcription factor PcaQ</fullName>
    </submittedName>
</protein>
<name>A0A5B8FPP7_9RHOB</name>
<dbReference type="GO" id="GO:0003677">
    <property type="term" value="F:DNA binding"/>
    <property type="evidence" value="ECO:0007669"/>
    <property type="project" value="UniProtKB-KW"/>
</dbReference>
<dbReference type="PROSITE" id="PS50931">
    <property type="entry name" value="HTH_LYSR"/>
    <property type="match status" value="1"/>
</dbReference>
<dbReference type="InterPro" id="IPR036388">
    <property type="entry name" value="WH-like_DNA-bd_sf"/>
</dbReference>
<dbReference type="RefSeq" id="WP_138577174.1">
    <property type="nucleotide sequence ID" value="NZ_CP040818.1"/>
</dbReference>
<dbReference type="Proteomes" id="UP000305888">
    <property type="component" value="Chromosome"/>
</dbReference>
<dbReference type="PRINTS" id="PR00039">
    <property type="entry name" value="HTHLYSR"/>
</dbReference>
<dbReference type="InterPro" id="IPR050950">
    <property type="entry name" value="HTH-type_LysR_regulators"/>
</dbReference>